<dbReference type="PROSITE" id="PS50208">
    <property type="entry name" value="CASPASE_P20"/>
    <property type="match status" value="1"/>
</dbReference>
<evidence type="ECO:0000259" key="4">
    <source>
        <dbReference type="PROSITE" id="PS50207"/>
    </source>
</evidence>
<dbReference type="Proteomes" id="UP001529510">
    <property type="component" value="Unassembled WGS sequence"/>
</dbReference>
<accession>A0ABD0QWP5</accession>
<dbReference type="InterPro" id="IPR011600">
    <property type="entry name" value="Pept_C14_caspase"/>
</dbReference>
<dbReference type="GO" id="GO:0004197">
    <property type="term" value="F:cysteine-type endopeptidase activity"/>
    <property type="evidence" value="ECO:0007669"/>
    <property type="project" value="UniProtKB-ARBA"/>
</dbReference>
<evidence type="ECO:0008006" key="8">
    <source>
        <dbReference type="Google" id="ProtNLM"/>
    </source>
</evidence>
<dbReference type="SMART" id="SM00115">
    <property type="entry name" value="CASc"/>
    <property type="match status" value="1"/>
</dbReference>
<dbReference type="GO" id="GO:0043067">
    <property type="term" value="P:regulation of programmed cell death"/>
    <property type="evidence" value="ECO:0007669"/>
    <property type="project" value="UniProtKB-ARBA"/>
</dbReference>
<protein>
    <recommendedName>
        <fullName evidence="8">Caspase 8</fullName>
    </recommendedName>
</protein>
<dbReference type="GO" id="GO:0051604">
    <property type="term" value="P:protein maturation"/>
    <property type="evidence" value="ECO:0007669"/>
    <property type="project" value="UniProtKB-ARBA"/>
</dbReference>
<feature type="domain" description="Caspase family p20" evidence="5">
    <location>
        <begin position="1"/>
        <end position="86"/>
    </location>
</feature>
<evidence type="ECO:0000313" key="6">
    <source>
        <dbReference type="EMBL" id="KAL0190657.1"/>
    </source>
</evidence>
<evidence type="ECO:0000256" key="1">
    <source>
        <dbReference type="ARBA" id="ARBA00010134"/>
    </source>
</evidence>
<dbReference type="EMBL" id="JAMKFB020000006">
    <property type="protein sequence ID" value="KAL0190657.1"/>
    <property type="molecule type" value="Genomic_DNA"/>
</dbReference>
<dbReference type="PANTHER" id="PTHR48169:SF7">
    <property type="entry name" value="CASPASE 10"/>
    <property type="match status" value="1"/>
</dbReference>
<dbReference type="InterPro" id="IPR029030">
    <property type="entry name" value="Caspase-like_dom_sf"/>
</dbReference>
<dbReference type="PROSITE" id="PS50207">
    <property type="entry name" value="CASPASE_P10"/>
    <property type="match status" value="1"/>
</dbReference>
<proteinExistence type="inferred from homology"/>
<dbReference type="PANTHER" id="PTHR48169">
    <property type="entry name" value="DED DOMAIN-CONTAINING PROTEIN"/>
    <property type="match status" value="1"/>
</dbReference>
<dbReference type="InterPro" id="IPR001309">
    <property type="entry name" value="Pept_C14_p20"/>
</dbReference>
<dbReference type="PRINTS" id="PR00376">
    <property type="entry name" value="IL1BCENZYME"/>
</dbReference>
<gene>
    <name evidence="6" type="ORF">M9458_013355</name>
</gene>
<dbReference type="Pfam" id="PF00656">
    <property type="entry name" value="Peptidase_C14"/>
    <property type="match status" value="1"/>
</dbReference>
<organism evidence="6 7">
    <name type="scientific">Cirrhinus mrigala</name>
    <name type="common">Mrigala</name>
    <dbReference type="NCBI Taxonomy" id="683832"/>
    <lineage>
        <taxon>Eukaryota</taxon>
        <taxon>Metazoa</taxon>
        <taxon>Chordata</taxon>
        <taxon>Craniata</taxon>
        <taxon>Vertebrata</taxon>
        <taxon>Euteleostomi</taxon>
        <taxon>Actinopterygii</taxon>
        <taxon>Neopterygii</taxon>
        <taxon>Teleostei</taxon>
        <taxon>Ostariophysi</taxon>
        <taxon>Cypriniformes</taxon>
        <taxon>Cyprinidae</taxon>
        <taxon>Labeoninae</taxon>
        <taxon>Labeonini</taxon>
        <taxon>Cirrhinus</taxon>
    </lineage>
</organism>
<name>A0ABD0QWP5_CIRMR</name>
<evidence type="ECO:0000313" key="7">
    <source>
        <dbReference type="Proteomes" id="UP001529510"/>
    </source>
</evidence>
<evidence type="ECO:0000256" key="3">
    <source>
        <dbReference type="RuleBase" id="RU003971"/>
    </source>
</evidence>
<dbReference type="InterPro" id="IPR015917">
    <property type="entry name" value="Pept_C14A"/>
</dbReference>
<dbReference type="Gene3D" id="3.40.50.1460">
    <property type="match status" value="1"/>
</dbReference>
<dbReference type="SUPFAM" id="SSF52129">
    <property type="entry name" value="Caspase-like"/>
    <property type="match status" value="1"/>
</dbReference>
<dbReference type="GO" id="GO:0005737">
    <property type="term" value="C:cytoplasm"/>
    <property type="evidence" value="ECO:0007669"/>
    <property type="project" value="UniProtKB-ARBA"/>
</dbReference>
<comment type="caution">
    <text evidence="6">The sequence shown here is derived from an EMBL/GenBank/DDBJ whole genome shotgun (WGS) entry which is preliminary data.</text>
</comment>
<feature type="domain" description="Caspase family p10" evidence="4">
    <location>
        <begin position="114"/>
        <end position="155"/>
    </location>
</feature>
<evidence type="ECO:0000256" key="2">
    <source>
        <dbReference type="ARBA" id="ARBA00022703"/>
    </source>
</evidence>
<comment type="similarity">
    <text evidence="1 3">Belongs to the peptidase C14A family.</text>
</comment>
<sequence length="155" mass="17480">MFFKVEVRDDLQASDMLNVIKEFAERDHSQMDAFVCCILSHGKKGSVLGTDGIPVPISEFTRLFAECRTLVKKPKIFFIQACQDKEAQKGVLMADGQEKTTEQGTFEEDSHTAALHSVHKDADFLIGIATVESYKSFRHVKDGSFFIQELCKQLE</sequence>
<keyword evidence="2" id="KW-0053">Apoptosis</keyword>
<reference evidence="6 7" key="1">
    <citation type="submission" date="2024-05" db="EMBL/GenBank/DDBJ databases">
        <title>Genome sequencing and assembly of Indian major carp, Cirrhinus mrigala (Hamilton, 1822).</title>
        <authorList>
            <person name="Mohindra V."/>
            <person name="Chowdhury L.M."/>
            <person name="Lal K."/>
            <person name="Jena J.K."/>
        </authorList>
    </citation>
    <scope>NUCLEOTIDE SEQUENCE [LARGE SCALE GENOMIC DNA]</scope>
    <source>
        <strain evidence="6">CM1030</strain>
        <tissue evidence="6">Blood</tissue>
    </source>
</reference>
<feature type="non-terminal residue" evidence="6">
    <location>
        <position position="155"/>
    </location>
</feature>
<dbReference type="AlphaFoldDB" id="A0ABD0QWP5"/>
<dbReference type="InterPro" id="IPR002138">
    <property type="entry name" value="Pept_C14_p10"/>
</dbReference>
<evidence type="ECO:0000259" key="5">
    <source>
        <dbReference type="PROSITE" id="PS50208"/>
    </source>
</evidence>
<dbReference type="GO" id="GO:0006915">
    <property type="term" value="P:apoptotic process"/>
    <property type="evidence" value="ECO:0007669"/>
    <property type="project" value="UniProtKB-KW"/>
</dbReference>
<keyword evidence="7" id="KW-1185">Reference proteome</keyword>